<name>W0F2S8_9BACT</name>
<dbReference type="HOGENOM" id="CLU_046640_1_1_10"/>
<evidence type="ECO:0000313" key="4">
    <source>
        <dbReference type="Proteomes" id="UP000003586"/>
    </source>
</evidence>
<dbReference type="Proteomes" id="UP000003586">
    <property type="component" value="Chromosome"/>
</dbReference>
<keyword evidence="4" id="KW-1185">Reference proteome</keyword>
<dbReference type="InterPro" id="IPR009362">
    <property type="entry name" value="YhcG_C"/>
</dbReference>
<dbReference type="InterPro" id="IPR041527">
    <property type="entry name" value="YhcG_N"/>
</dbReference>
<dbReference type="eggNOG" id="COG4804">
    <property type="taxonomic scope" value="Bacteria"/>
</dbReference>
<dbReference type="AlphaFoldDB" id="W0F2S8"/>
<evidence type="ECO:0000313" key="3">
    <source>
        <dbReference type="EMBL" id="AHF15794.1"/>
    </source>
</evidence>
<dbReference type="STRING" id="929713.NIASO_12740"/>
<feature type="domain" description="YhcG PDDEXK nuclease" evidence="1">
    <location>
        <begin position="202"/>
        <end position="353"/>
    </location>
</feature>
<feature type="domain" description="YhcG N-terminal" evidence="2">
    <location>
        <begin position="14"/>
        <end position="177"/>
    </location>
</feature>
<evidence type="ECO:0000259" key="2">
    <source>
        <dbReference type="Pfam" id="PF17761"/>
    </source>
</evidence>
<dbReference type="PANTHER" id="PTHR30547">
    <property type="entry name" value="UNCHARACTERIZED PROTEIN YHCG-RELATED"/>
    <property type="match status" value="1"/>
</dbReference>
<dbReference type="InterPro" id="IPR053148">
    <property type="entry name" value="PD-DEXK-like_domain"/>
</dbReference>
<dbReference type="OrthoDB" id="9801263at2"/>
<dbReference type="Pfam" id="PF17761">
    <property type="entry name" value="DUF1016_N"/>
    <property type="match status" value="1"/>
</dbReference>
<organism evidence="3 4">
    <name type="scientific">Niabella soli DSM 19437</name>
    <dbReference type="NCBI Taxonomy" id="929713"/>
    <lineage>
        <taxon>Bacteria</taxon>
        <taxon>Pseudomonadati</taxon>
        <taxon>Bacteroidota</taxon>
        <taxon>Chitinophagia</taxon>
        <taxon>Chitinophagales</taxon>
        <taxon>Chitinophagaceae</taxon>
        <taxon>Niabella</taxon>
    </lineage>
</organism>
<proteinExistence type="predicted"/>
<dbReference type="GO" id="GO:0003676">
    <property type="term" value="F:nucleic acid binding"/>
    <property type="evidence" value="ECO:0007669"/>
    <property type="project" value="InterPro"/>
</dbReference>
<dbReference type="KEGG" id="nso:NIASO_12740"/>
<dbReference type="RefSeq" id="WP_008586068.1">
    <property type="nucleotide sequence ID" value="NZ_CP007035.1"/>
</dbReference>
<accession>W0F2S8</accession>
<evidence type="ECO:0008006" key="5">
    <source>
        <dbReference type="Google" id="ProtNLM"/>
    </source>
</evidence>
<reference evidence="3 4" key="1">
    <citation type="submission" date="2013-12" db="EMBL/GenBank/DDBJ databases">
        <authorList>
            <consortium name="DOE Joint Genome Institute"/>
            <person name="Eisen J."/>
            <person name="Huntemann M."/>
            <person name="Han J."/>
            <person name="Chen A."/>
            <person name="Kyrpides N."/>
            <person name="Mavromatis K."/>
            <person name="Markowitz V."/>
            <person name="Palaniappan K."/>
            <person name="Ivanova N."/>
            <person name="Schaumberg A."/>
            <person name="Pati A."/>
            <person name="Liolios K."/>
            <person name="Nordberg H.P."/>
            <person name="Cantor M.N."/>
            <person name="Hua S.X."/>
            <person name="Woyke T."/>
        </authorList>
    </citation>
    <scope>NUCLEOTIDE SEQUENCE [LARGE SCALE GENOMIC DNA]</scope>
    <source>
        <strain evidence="4">DSM 19437</strain>
    </source>
</reference>
<dbReference type="PANTHER" id="PTHR30547:SF5">
    <property type="entry name" value="NUCLEASE YHCG-RELATED"/>
    <property type="match status" value="1"/>
</dbReference>
<protein>
    <recommendedName>
        <fullName evidence="5">50S ribosomal protein L31</fullName>
    </recommendedName>
</protein>
<dbReference type="Gene3D" id="3.40.1350.10">
    <property type="match status" value="1"/>
</dbReference>
<gene>
    <name evidence="3" type="ORF">NIASO_12740</name>
</gene>
<dbReference type="Pfam" id="PF06250">
    <property type="entry name" value="YhcG_C"/>
    <property type="match status" value="1"/>
</dbReference>
<dbReference type="EMBL" id="CP007035">
    <property type="protein sequence ID" value="AHF15794.1"/>
    <property type="molecule type" value="Genomic_DNA"/>
</dbReference>
<dbReference type="InterPro" id="IPR011856">
    <property type="entry name" value="tRNA_endonuc-like_dom_sf"/>
</dbReference>
<sequence>MQKKATILSLYSSVKSLVQHSKTDLYQVINTTLAETCFHVGRLIVEYEQNGSQRAGYAAKTLNGLSTRLTKEFGKGFSVDNLENMPRFYNVYKEEYNQFIKKFQKSETVSRKSTTDAVQKSETLSRKSLFNLSWSHYLVLMRIEDNYERRFYTIESFNEKWSVPELQRQYNSALYERLVLSRNKKGVKELSVRGHVVATPSDAVKDPYILEFLNLQEKDLYTETDLEEAILTKIKDFLKELGKGFLFVDRQKRIQIDGEDYYVDLVFYHRILRCFVLIDLKIGALKHQYLGQLQMYVNYYDEEMKTTEENKTIGIVLCKNKKENLIRYTLGKENKQIFASKYKIFFPEKQVLKLLQQNIK</sequence>
<evidence type="ECO:0000259" key="1">
    <source>
        <dbReference type="Pfam" id="PF06250"/>
    </source>
</evidence>